<accession>A0A172Z563</accession>
<dbReference type="STRING" id="219572.A7J50_4338"/>
<dbReference type="InterPro" id="IPR018669">
    <property type="entry name" value="Toxin_HigB"/>
</dbReference>
<dbReference type="Proteomes" id="UP000077829">
    <property type="component" value="Chromosome"/>
</dbReference>
<gene>
    <name evidence="1" type="ORF">A7J50_4338</name>
</gene>
<dbReference type="GO" id="GO:0110001">
    <property type="term" value="C:toxin-antitoxin complex"/>
    <property type="evidence" value="ECO:0007669"/>
    <property type="project" value="InterPro"/>
</dbReference>
<reference evidence="1 2" key="1">
    <citation type="submission" date="2016-05" db="EMBL/GenBank/DDBJ databases">
        <title>Complete genome sequence of Pseudomonas antarctica PAMC 27494.</title>
        <authorList>
            <person name="Lee J."/>
        </authorList>
    </citation>
    <scope>NUCLEOTIDE SEQUENCE [LARGE SCALE GENOMIC DNA]</scope>
    <source>
        <strain evidence="1 2">PAMC 27494</strain>
    </source>
</reference>
<dbReference type="AlphaFoldDB" id="A0A172Z563"/>
<organism evidence="1 2">
    <name type="scientific">Pseudomonas antarctica</name>
    <dbReference type="NCBI Taxonomy" id="219572"/>
    <lineage>
        <taxon>Bacteria</taxon>
        <taxon>Pseudomonadati</taxon>
        <taxon>Pseudomonadota</taxon>
        <taxon>Gammaproteobacteria</taxon>
        <taxon>Pseudomonadales</taxon>
        <taxon>Pseudomonadaceae</taxon>
        <taxon>Pseudomonas</taxon>
    </lineage>
</organism>
<dbReference type="GO" id="GO:0004519">
    <property type="term" value="F:endonuclease activity"/>
    <property type="evidence" value="ECO:0007669"/>
    <property type="project" value="InterPro"/>
</dbReference>
<sequence length="100" mass="11543">MRIIALSTLRIFWESHPAYIEAKTPLVELYRHMEKTIYATPQALKDELRTASILKGGRVVFNVGGNKYRVIMAIDYQRQLGFIRFVGTHAQYDQINAETV</sequence>
<dbReference type="RefSeq" id="WP_064453646.1">
    <property type="nucleotide sequence ID" value="NZ_CP015600.1"/>
</dbReference>
<dbReference type="EMBL" id="CP015600">
    <property type="protein sequence ID" value="ANF87695.1"/>
    <property type="molecule type" value="Genomic_DNA"/>
</dbReference>
<dbReference type="KEGG" id="panr:A7J50_4338"/>
<evidence type="ECO:0000313" key="1">
    <source>
        <dbReference type="EMBL" id="ANF87695.1"/>
    </source>
</evidence>
<name>A0A172Z563_9PSED</name>
<proteinExistence type="predicted"/>
<dbReference type="Pfam" id="PF09907">
    <property type="entry name" value="HigB_toxin"/>
    <property type="match status" value="1"/>
</dbReference>
<dbReference type="PATRIC" id="fig|219572.3.peg.4457"/>
<protein>
    <submittedName>
        <fullName evidence="1">Toxin RelE</fullName>
    </submittedName>
</protein>
<dbReference type="GO" id="GO:0003723">
    <property type="term" value="F:RNA binding"/>
    <property type="evidence" value="ECO:0007669"/>
    <property type="project" value="InterPro"/>
</dbReference>
<evidence type="ECO:0000313" key="2">
    <source>
        <dbReference type="Proteomes" id="UP000077829"/>
    </source>
</evidence>